<dbReference type="GO" id="GO:0072380">
    <property type="term" value="C:TRC complex"/>
    <property type="evidence" value="ECO:0007669"/>
    <property type="project" value="TreeGrafter"/>
</dbReference>
<dbReference type="SUPFAM" id="SSF48452">
    <property type="entry name" value="TPR-like"/>
    <property type="match status" value="1"/>
</dbReference>
<dbReference type="AlphaFoldDB" id="A0A8X7N7E9"/>
<proteinExistence type="inferred from homology"/>
<feature type="compositionally biased region" description="Basic and acidic residues" evidence="5">
    <location>
        <begin position="107"/>
        <end position="126"/>
    </location>
</feature>
<dbReference type="FunFam" id="1.25.40.10:FF:000207">
    <property type="entry name" value="Small glutamine-rich tetratricopeptide repeat-containing protein"/>
    <property type="match status" value="1"/>
</dbReference>
<dbReference type="InterPro" id="IPR019734">
    <property type="entry name" value="TPR_rpt"/>
</dbReference>
<dbReference type="GO" id="GO:0016020">
    <property type="term" value="C:membrane"/>
    <property type="evidence" value="ECO:0007669"/>
    <property type="project" value="TreeGrafter"/>
</dbReference>
<feature type="region of interest" description="Disordered" evidence="5">
    <location>
        <begin position="228"/>
        <end position="258"/>
    </location>
</feature>
<dbReference type="SMART" id="SM00028">
    <property type="entry name" value="TPR"/>
    <property type="match status" value="3"/>
</dbReference>
<evidence type="ECO:0008006" key="8">
    <source>
        <dbReference type="Google" id="ProtNLM"/>
    </source>
</evidence>
<reference evidence="6" key="1">
    <citation type="submission" date="2016-04" db="EMBL/GenBank/DDBJ databases">
        <authorList>
            <person name="Nguyen H.D."/>
            <person name="Samba Siva P."/>
            <person name="Cullis J."/>
            <person name="Levesque C.A."/>
            <person name="Hambleton S."/>
        </authorList>
    </citation>
    <scope>NUCLEOTIDE SEQUENCE</scope>
    <source>
        <strain evidence="6">DAOMC 236422</strain>
    </source>
</reference>
<feature type="compositionally biased region" description="Low complexity" evidence="5">
    <location>
        <begin position="236"/>
        <end position="255"/>
    </location>
</feature>
<keyword evidence="2" id="KW-0677">Repeat</keyword>
<evidence type="ECO:0000313" key="7">
    <source>
        <dbReference type="Proteomes" id="UP000078113"/>
    </source>
</evidence>
<dbReference type="EMBL" id="LWDG02000143">
    <property type="protein sequence ID" value="KAE8268561.1"/>
    <property type="molecule type" value="Genomic_DNA"/>
</dbReference>
<evidence type="ECO:0000256" key="3">
    <source>
        <dbReference type="ARBA" id="ARBA00022803"/>
    </source>
</evidence>
<feature type="repeat" description="TPR" evidence="4">
    <location>
        <begin position="153"/>
        <end position="186"/>
    </location>
</feature>
<dbReference type="GO" id="GO:0060090">
    <property type="term" value="F:molecular adaptor activity"/>
    <property type="evidence" value="ECO:0007669"/>
    <property type="project" value="TreeGrafter"/>
</dbReference>
<reference evidence="6" key="2">
    <citation type="journal article" date="2019" name="IMA Fungus">
        <title>Genome sequencing and comparison of five Tilletia species to identify candidate genes for the detection of regulated species infecting wheat.</title>
        <authorList>
            <person name="Nguyen H.D.T."/>
            <person name="Sultana T."/>
            <person name="Kesanakurti P."/>
            <person name="Hambleton S."/>
        </authorList>
    </citation>
    <scope>NUCLEOTIDE SEQUENCE</scope>
    <source>
        <strain evidence="6">DAOMC 236422</strain>
    </source>
</reference>
<organism evidence="6 7">
    <name type="scientific">Tilletia walkeri</name>
    <dbReference type="NCBI Taxonomy" id="117179"/>
    <lineage>
        <taxon>Eukaryota</taxon>
        <taxon>Fungi</taxon>
        <taxon>Dikarya</taxon>
        <taxon>Basidiomycota</taxon>
        <taxon>Ustilaginomycotina</taxon>
        <taxon>Exobasidiomycetes</taxon>
        <taxon>Tilletiales</taxon>
        <taxon>Tilletiaceae</taxon>
        <taxon>Tilletia</taxon>
    </lineage>
</organism>
<dbReference type="Gene3D" id="1.25.40.10">
    <property type="entry name" value="Tetratricopeptide repeat domain"/>
    <property type="match status" value="1"/>
</dbReference>
<evidence type="ECO:0000256" key="2">
    <source>
        <dbReference type="ARBA" id="ARBA00022737"/>
    </source>
</evidence>
<evidence type="ECO:0000313" key="6">
    <source>
        <dbReference type="EMBL" id="KAE8268561.1"/>
    </source>
</evidence>
<dbReference type="InterPro" id="IPR047150">
    <property type="entry name" value="SGT"/>
</dbReference>
<name>A0A8X7N7E9_9BASI</name>
<accession>A0A8X7N7E9</accession>
<keyword evidence="7" id="KW-1185">Reference proteome</keyword>
<dbReference type="InterPro" id="IPR011990">
    <property type="entry name" value="TPR-like_helical_dom_sf"/>
</dbReference>
<dbReference type="PROSITE" id="PS50293">
    <property type="entry name" value="TPR_REGION"/>
    <property type="match status" value="1"/>
</dbReference>
<comment type="similarity">
    <text evidence="1">Belongs to the SGT family.</text>
</comment>
<dbReference type="Pfam" id="PF13414">
    <property type="entry name" value="TPR_11"/>
    <property type="match status" value="1"/>
</dbReference>
<dbReference type="GO" id="GO:0006620">
    <property type="term" value="P:post-translational protein targeting to endoplasmic reticulum membrane"/>
    <property type="evidence" value="ECO:0007669"/>
    <property type="project" value="TreeGrafter"/>
</dbReference>
<dbReference type="Proteomes" id="UP000078113">
    <property type="component" value="Unassembled WGS sequence"/>
</dbReference>
<gene>
    <name evidence="6" type="ORF">A4X09_0g3781</name>
</gene>
<sequence length="350" mass="34890">MAASSTPALAKSVLAWLQAPTTTSSVADDAKRAELTKAADALAAAFDLDASASAPAGPGLAQIYDIFLRTQSKLSGGSAAAPAAAATTAAAGASSSSSTPAPAAALPKKDVSSDDKAKAEDAKAEGNKAMSAKDYGGAIAAYNEAIEHDPTNPVYYSNRAAAYSQIQQHDKAIEDASMAKELDPKFARAYSRLGHALFSAGRFQEAVDAYETGLAIDPSNQVMKNGLEASKKQVPSSSSAASPSAASDSLAREAGGLPGAGPGGLGAFPGFGGEAGAGAGGMPDLGALLNNPQLMQMAQSMMGNGGLEGLLNNPMLRNMMADPNMQQMARNLMRGGGGAGGAGGAGNMFG</sequence>
<protein>
    <recommendedName>
        <fullName evidence="8">SGTA homodimerisation domain-containing protein</fullName>
    </recommendedName>
</protein>
<dbReference type="PROSITE" id="PS50005">
    <property type="entry name" value="TPR"/>
    <property type="match status" value="2"/>
</dbReference>
<feature type="compositionally biased region" description="Low complexity" evidence="5">
    <location>
        <begin position="91"/>
        <end position="105"/>
    </location>
</feature>
<dbReference type="PANTHER" id="PTHR45831">
    <property type="entry name" value="LD24721P"/>
    <property type="match status" value="1"/>
</dbReference>
<evidence type="ECO:0000256" key="5">
    <source>
        <dbReference type="SAM" id="MobiDB-lite"/>
    </source>
</evidence>
<feature type="region of interest" description="Disordered" evidence="5">
    <location>
        <begin position="91"/>
        <end position="126"/>
    </location>
</feature>
<feature type="repeat" description="TPR" evidence="4">
    <location>
        <begin position="187"/>
        <end position="220"/>
    </location>
</feature>
<comment type="caution">
    <text evidence="6">The sequence shown here is derived from an EMBL/GenBank/DDBJ whole genome shotgun (WGS) entry which is preliminary data.</text>
</comment>
<dbReference type="PANTHER" id="PTHR45831:SF2">
    <property type="entry name" value="LD24721P"/>
    <property type="match status" value="1"/>
</dbReference>
<evidence type="ECO:0000256" key="1">
    <source>
        <dbReference type="ARBA" id="ARBA00008175"/>
    </source>
</evidence>
<evidence type="ECO:0000256" key="4">
    <source>
        <dbReference type="PROSITE-ProRule" id="PRU00339"/>
    </source>
</evidence>
<dbReference type="Pfam" id="PF00515">
    <property type="entry name" value="TPR_1"/>
    <property type="match status" value="1"/>
</dbReference>
<keyword evidence="3 4" id="KW-0802">TPR repeat</keyword>